<keyword evidence="1" id="KW-1133">Transmembrane helix</keyword>
<keyword evidence="1" id="KW-0472">Membrane</keyword>
<sequence>MSFISLDPPPSHGRKGNIHKQEEDFAHFSLHKYWSSFIGWLFSASLLSICLCDFPYDSLRRVDIKI</sequence>
<accession>A0A835A4Q7</accession>
<dbReference type="AlphaFoldDB" id="A0A835A4Q7"/>
<name>A0A835A4Q7_9POAL</name>
<comment type="caution">
    <text evidence="2">The sequence shown here is derived from an EMBL/GenBank/DDBJ whole genome shotgun (WGS) entry which is preliminary data.</text>
</comment>
<protein>
    <submittedName>
        <fullName evidence="2">Uncharacterized protein</fullName>
    </submittedName>
</protein>
<keyword evidence="3" id="KW-1185">Reference proteome</keyword>
<evidence type="ECO:0000313" key="3">
    <source>
        <dbReference type="Proteomes" id="UP000636709"/>
    </source>
</evidence>
<dbReference type="Proteomes" id="UP000636709">
    <property type="component" value="Unassembled WGS sequence"/>
</dbReference>
<keyword evidence="1" id="KW-0812">Transmembrane</keyword>
<reference evidence="2" key="1">
    <citation type="submission" date="2020-07" db="EMBL/GenBank/DDBJ databases">
        <title>Genome sequence and genetic diversity analysis of an under-domesticated orphan crop, white fonio (Digitaria exilis).</title>
        <authorList>
            <person name="Bennetzen J.L."/>
            <person name="Chen S."/>
            <person name="Ma X."/>
            <person name="Wang X."/>
            <person name="Yssel A.E.J."/>
            <person name="Chaluvadi S.R."/>
            <person name="Johnson M."/>
            <person name="Gangashetty P."/>
            <person name="Hamidou F."/>
            <person name="Sanogo M.D."/>
            <person name="Zwaenepoel A."/>
            <person name="Wallace J."/>
            <person name="Van De Peer Y."/>
            <person name="Van Deynze A."/>
        </authorList>
    </citation>
    <scope>NUCLEOTIDE SEQUENCE</scope>
    <source>
        <tissue evidence="2">Leaves</tissue>
    </source>
</reference>
<proteinExistence type="predicted"/>
<dbReference type="EMBL" id="JACEFO010002671">
    <property type="protein sequence ID" value="KAF8652102.1"/>
    <property type="molecule type" value="Genomic_DNA"/>
</dbReference>
<gene>
    <name evidence="2" type="ORF">HU200_063048</name>
</gene>
<feature type="transmembrane region" description="Helical" evidence="1">
    <location>
        <begin position="37"/>
        <end position="56"/>
    </location>
</feature>
<organism evidence="2 3">
    <name type="scientific">Digitaria exilis</name>
    <dbReference type="NCBI Taxonomy" id="1010633"/>
    <lineage>
        <taxon>Eukaryota</taxon>
        <taxon>Viridiplantae</taxon>
        <taxon>Streptophyta</taxon>
        <taxon>Embryophyta</taxon>
        <taxon>Tracheophyta</taxon>
        <taxon>Spermatophyta</taxon>
        <taxon>Magnoliopsida</taxon>
        <taxon>Liliopsida</taxon>
        <taxon>Poales</taxon>
        <taxon>Poaceae</taxon>
        <taxon>PACMAD clade</taxon>
        <taxon>Panicoideae</taxon>
        <taxon>Panicodae</taxon>
        <taxon>Paniceae</taxon>
        <taxon>Anthephorinae</taxon>
        <taxon>Digitaria</taxon>
    </lineage>
</organism>
<evidence type="ECO:0000313" key="2">
    <source>
        <dbReference type="EMBL" id="KAF8652102.1"/>
    </source>
</evidence>
<evidence type="ECO:0000256" key="1">
    <source>
        <dbReference type="SAM" id="Phobius"/>
    </source>
</evidence>